<evidence type="ECO:0008006" key="3">
    <source>
        <dbReference type="Google" id="ProtNLM"/>
    </source>
</evidence>
<name>N1WMQ3_9FLAO</name>
<evidence type="ECO:0000313" key="2">
    <source>
        <dbReference type="Proteomes" id="UP000012317"/>
    </source>
</evidence>
<comment type="caution">
    <text evidence="1">The sequence shown here is derived from an EMBL/GenBank/DDBJ whole genome shotgun (WGS) entry which is preliminary data.</text>
</comment>
<reference evidence="1 2" key="1">
    <citation type="journal article" date="2014" name="Genome Biol. Evol.">
        <title>Extensive gene acquisition in the extremely psychrophilic bacterial species Psychroflexus torquis and the link to sea-ice ecosystem specialism.</title>
        <authorList>
            <person name="Feng S."/>
            <person name="Powell S.M."/>
            <person name="Wilson R."/>
            <person name="Bowman J.P."/>
        </authorList>
    </citation>
    <scope>NUCLEOTIDE SEQUENCE [LARGE SCALE GENOMIC DNA]</scope>
    <source>
        <strain evidence="1 2">ACAM 44</strain>
    </source>
</reference>
<accession>N1WMQ3</accession>
<organism evidence="1 2">
    <name type="scientific">Psychroflexus gondwanensis ACAM 44</name>
    <dbReference type="NCBI Taxonomy" id="1189619"/>
    <lineage>
        <taxon>Bacteria</taxon>
        <taxon>Pseudomonadati</taxon>
        <taxon>Bacteroidota</taxon>
        <taxon>Flavobacteriia</taxon>
        <taxon>Flavobacteriales</taxon>
        <taxon>Flavobacteriaceae</taxon>
        <taxon>Psychroflexus</taxon>
    </lineage>
</organism>
<dbReference type="EMBL" id="APLF01000016">
    <property type="protein sequence ID" value="EMY80280.1"/>
    <property type="molecule type" value="Genomic_DNA"/>
</dbReference>
<dbReference type="AlphaFoldDB" id="N1WMQ3"/>
<dbReference type="SUPFAM" id="SSF54909">
    <property type="entry name" value="Dimeric alpha+beta barrel"/>
    <property type="match status" value="1"/>
</dbReference>
<sequence length="97" mass="10937">MKKLGLLITVKAKKEKGDDVKAFLSNAVNLAREEKETITWYSFQIDESTFGIFDTFEDESGREAHLNGKIAKELMENAPELLAEEPSIKKIDVMSSK</sequence>
<dbReference type="RefSeq" id="WP_003443031.1">
    <property type="nucleotide sequence ID" value="NZ_APLF01000016.1"/>
</dbReference>
<dbReference type="STRING" id="1189619.pgond44_12662"/>
<dbReference type="PATRIC" id="fig|1189619.4.peg.2609"/>
<dbReference type="InterPro" id="IPR011008">
    <property type="entry name" value="Dimeric_a/b-barrel"/>
</dbReference>
<protein>
    <recommendedName>
        <fullName evidence="3">Antibiotic biosynthesis monooxygenase</fullName>
    </recommendedName>
</protein>
<gene>
    <name evidence="1" type="ORF">pgond44_12662</name>
</gene>
<proteinExistence type="predicted"/>
<dbReference type="eggNOG" id="COG1359">
    <property type="taxonomic scope" value="Bacteria"/>
</dbReference>
<dbReference type="Gene3D" id="3.30.70.100">
    <property type="match status" value="1"/>
</dbReference>
<dbReference type="Proteomes" id="UP000012317">
    <property type="component" value="Unassembled WGS sequence"/>
</dbReference>
<evidence type="ECO:0000313" key="1">
    <source>
        <dbReference type="EMBL" id="EMY80280.1"/>
    </source>
</evidence>
<keyword evidence="2" id="KW-1185">Reference proteome</keyword>